<evidence type="ECO:0000313" key="3">
    <source>
        <dbReference type="Proteomes" id="UP000076798"/>
    </source>
</evidence>
<keyword evidence="3" id="KW-1185">Reference proteome</keyword>
<accession>A0A165XG18</accession>
<dbReference type="Proteomes" id="UP000076798">
    <property type="component" value="Unassembled WGS sequence"/>
</dbReference>
<protein>
    <submittedName>
        <fullName evidence="2">Uncharacterized protein</fullName>
    </submittedName>
</protein>
<evidence type="ECO:0000256" key="1">
    <source>
        <dbReference type="SAM" id="Phobius"/>
    </source>
</evidence>
<evidence type="ECO:0000313" key="2">
    <source>
        <dbReference type="EMBL" id="KZT32158.1"/>
    </source>
</evidence>
<dbReference type="EMBL" id="KV428378">
    <property type="protein sequence ID" value="KZT32158.1"/>
    <property type="molecule type" value="Genomic_DNA"/>
</dbReference>
<name>A0A165XG18_9AGAM</name>
<dbReference type="AlphaFoldDB" id="A0A165XG18"/>
<feature type="transmembrane region" description="Helical" evidence="1">
    <location>
        <begin position="22"/>
        <end position="43"/>
    </location>
</feature>
<keyword evidence="1" id="KW-0812">Transmembrane</keyword>
<proteinExistence type="predicted"/>
<keyword evidence="1" id="KW-1133">Transmembrane helix</keyword>
<sequence>MLEHGLHRARSIFLLQSSIVKYISYAVAASFVLLTLVALNTVLSAIKHEYVRQLET</sequence>
<gene>
    <name evidence="2" type="ORF">SISSUDRAFT_1067151</name>
</gene>
<organism evidence="2 3">
    <name type="scientific">Sistotremastrum suecicum HHB10207 ss-3</name>
    <dbReference type="NCBI Taxonomy" id="1314776"/>
    <lineage>
        <taxon>Eukaryota</taxon>
        <taxon>Fungi</taxon>
        <taxon>Dikarya</taxon>
        <taxon>Basidiomycota</taxon>
        <taxon>Agaricomycotina</taxon>
        <taxon>Agaricomycetes</taxon>
        <taxon>Sistotremastrales</taxon>
        <taxon>Sistotremastraceae</taxon>
        <taxon>Sistotremastrum</taxon>
    </lineage>
</organism>
<reference evidence="2 3" key="1">
    <citation type="journal article" date="2016" name="Mol. Biol. Evol.">
        <title>Comparative Genomics of Early-Diverging Mushroom-Forming Fungi Provides Insights into the Origins of Lignocellulose Decay Capabilities.</title>
        <authorList>
            <person name="Nagy L.G."/>
            <person name="Riley R."/>
            <person name="Tritt A."/>
            <person name="Adam C."/>
            <person name="Daum C."/>
            <person name="Floudas D."/>
            <person name="Sun H."/>
            <person name="Yadav J.S."/>
            <person name="Pangilinan J."/>
            <person name="Larsson K.H."/>
            <person name="Matsuura K."/>
            <person name="Barry K."/>
            <person name="Labutti K."/>
            <person name="Kuo R."/>
            <person name="Ohm R.A."/>
            <person name="Bhattacharya S.S."/>
            <person name="Shirouzu T."/>
            <person name="Yoshinaga Y."/>
            <person name="Martin F.M."/>
            <person name="Grigoriev I.V."/>
            <person name="Hibbett D.S."/>
        </authorList>
    </citation>
    <scope>NUCLEOTIDE SEQUENCE [LARGE SCALE GENOMIC DNA]</scope>
    <source>
        <strain evidence="2 3">HHB10207 ss-3</strain>
    </source>
</reference>
<keyword evidence="1" id="KW-0472">Membrane</keyword>